<gene>
    <name evidence="2" type="ORF">GCM10009066_05250</name>
</gene>
<organism evidence="2 3">
    <name type="scientific">Halarchaeum salinum</name>
    <dbReference type="NCBI Taxonomy" id="489912"/>
    <lineage>
        <taxon>Archaea</taxon>
        <taxon>Methanobacteriati</taxon>
        <taxon>Methanobacteriota</taxon>
        <taxon>Stenosarchaea group</taxon>
        <taxon>Halobacteria</taxon>
        <taxon>Halobacteriales</taxon>
        <taxon>Halobacteriaceae</taxon>
    </lineage>
</organism>
<reference evidence="2 3" key="1">
    <citation type="journal article" date="2019" name="Int. J. Syst. Evol. Microbiol.">
        <title>The Global Catalogue of Microorganisms (GCM) 10K type strain sequencing project: providing services to taxonomists for standard genome sequencing and annotation.</title>
        <authorList>
            <consortium name="The Broad Institute Genomics Platform"/>
            <consortium name="The Broad Institute Genome Sequencing Center for Infectious Disease"/>
            <person name="Wu L."/>
            <person name="Ma J."/>
        </authorList>
    </citation>
    <scope>NUCLEOTIDE SEQUENCE [LARGE SCALE GENOMIC DNA]</scope>
    <source>
        <strain evidence="2 3">JCM 16330</strain>
    </source>
</reference>
<dbReference type="CDD" id="cd03024">
    <property type="entry name" value="DsbA_FrnE"/>
    <property type="match status" value="1"/>
</dbReference>
<keyword evidence="3" id="KW-1185">Reference proteome</keyword>
<feature type="domain" description="DSBA-like thioredoxin" evidence="1">
    <location>
        <begin position="17"/>
        <end position="215"/>
    </location>
</feature>
<accession>A0AAV3S541</accession>
<dbReference type="InterPro" id="IPR036249">
    <property type="entry name" value="Thioredoxin-like_sf"/>
</dbReference>
<dbReference type="Pfam" id="PF01323">
    <property type="entry name" value="DSBA"/>
    <property type="match status" value="1"/>
</dbReference>
<dbReference type="Proteomes" id="UP001500837">
    <property type="component" value="Unassembled WGS sequence"/>
</dbReference>
<proteinExistence type="predicted"/>
<dbReference type="AlphaFoldDB" id="A0AAV3S541"/>
<protein>
    <submittedName>
        <fullName evidence="2">DsbA family protein</fullName>
    </submittedName>
</protein>
<sequence length="219" mass="25111">MRGSLASTSRIGDVTETITVFSDYVCPFCYLGRRSLAEYQESREDPLEIDWHPFDLRSNQRDDEGEVVRESGHDDDYYEQARENVERLREEYDADEMASSFASDDVDSLDAQIASYYVKEHDDYETWLDFDRALFTALWEEERDIGDVDVLAEIADEVGVDPDEVRDAVTDEDLRETVHAKFQEAHQQGVTGVPTFAYEGYAARGAVPPEQLRRLVEGE</sequence>
<dbReference type="SUPFAM" id="SSF52833">
    <property type="entry name" value="Thioredoxin-like"/>
    <property type="match status" value="1"/>
</dbReference>
<dbReference type="InterPro" id="IPR001853">
    <property type="entry name" value="DSBA-like_thioredoxin_dom"/>
</dbReference>
<evidence type="ECO:0000313" key="2">
    <source>
        <dbReference type="EMBL" id="GAA0293561.1"/>
    </source>
</evidence>
<evidence type="ECO:0000259" key="1">
    <source>
        <dbReference type="Pfam" id="PF01323"/>
    </source>
</evidence>
<name>A0AAV3S541_9EURY</name>
<dbReference type="EMBL" id="BAAABL010000021">
    <property type="protein sequence ID" value="GAA0293561.1"/>
    <property type="molecule type" value="Genomic_DNA"/>
</dbReference>
<comment type="caution">
    <text evidence="2">The sequence shown here is derived from an EMBL/GenBank/DDBJ whole genome shotgun (WGS) entry which is preliminary data.</text>
</comment>
<evidence type="ECO:0000313" key="3">
    <source>
        <dbReference type="Proteomes" id="UP001500837"/>
    </source>
</evidence>
<dbReference type="GO" id="GO:0016491">
    <property type="term" value="F:oxidoreductase activity"/>
    <property type="evidence" value="ECO:0007669"/>
    <property type="project" value="InterPro"/>
</dbReference>
<dbReference type="PANTHER" id="PTHR13887:SF41">
    <property type="entry name" value="THIOREDOXIN SUPERFAMILY PROTEIN"/>
    <property type="match status" value="1"/>
</dbReference>
<dbReference type="Gene3D" id="3.40.30.10">
    <property type="entry name" value="Glutaredoxin"/>
    <property type="match status" value="1"/>
</dbReference>
<dbReference type="PANTHER" id="PTHR13887">
    <property type="entry name" value="GLUTATHIONE S-TRANSFERASE KAPPA"/>
    <property type="match status" value="1"/>
</dbReference>